<dbReference type="Proteomes" id="UP001054821">
    <property type="component" value="Chromosome 2"/>
</dbReference>
<keyword evidence="2" id="KW-1185">Reference proteome</keyword>
<reference evidence="1 2" key="1">
    <citation type="journal article" date="2022" name="G3 (Bethesda)">
        <title>Whole-genome sequence and methylome profiling of the almond [Prunus dulcis (Mill.) D.A. Webb] cultivar 'Nonpareil'.</title>
        <authorList>
            <person name="D'Amico-Willman K.M."/>
            <person name="Ouma W.Z."/>
            <person name="Meulia T."/>
            <person name="Sideli G.M."/>
            <person name="Gradziel T.M."/>
            <person name="Fresnedo-Ramirez J."/>
        </authorList>
    </citation>
    <scope>NUCLEOTIDE SEQUENCE [LARGE SCALE GENOMIC DNA]</scope>
    <source>
        <strain evidence="1">Clone GOH B32 T37-40</strain>
    </source>
</reference>
<dbReference type="AlphaFoldDB" id="A0AAD4WGJ1"/>
<comment type="caution">
    <text evidence="1">The sequence shown here is derived from an EMBL/GenBank/DDBJ whole genome shotgun (WGS) entry which is preliminary data.</text>
</comment>
<evidence type="ECO:0000313" key="2">
    <source>
        <dbReference type="Proteomes" id="UP001054821"/>
    </source>
</evidence>
<organism evidence="1 2">
    <name type="scientific">Prunus dulcis</name>
    <name type="common">Almond</name>
    <name type="synonym">Amygdalus dulcis</name>
    <dbReference type="NCBI Taxonomy" id="3755"/>
    <lineage>
        <taxon>Eukaryota</taxon>
        <taxon>Viridiplantae</taxon>
        <taxon>Streptophyta</taxon>
        <taxon>Embryophyta</taxon>
        <taxon>Tracheophyta</taxon>
        <taxon>Spermatophyta</taxon>
        <taxon>Magnoliopsida</taxon>
        <taxon>eudicotyledons</taxon>
        <taxon>Gunneridae</taxon>
        <taxon>Pentapetalae</taxon>
        <taxon>rosids</taxon>
        <taxon>fabids</taxon>
        <taxon>Rosales</taxon>
        <taxon>Rosaceae</taxon>
        <taxon>Amygdaloideae</taxon>
        <taxon>Amygdaleae</taxon>
        <taxon>Prunus</taxon>
    </lineage>
</organism>
<name>A0AAD4WGJ1_PRUDU</name>
<protein>
    <submittedName>
        <fullName evidence="1">Uncharacterized protein</fullName>
    </submittedName>
</protein>
<gene>
    <name evidence="1" type="ORF">L3X38_010622</name>
</gene>
<dbReference type="EMBL" id="JAJFAZ020000002">
    <property type="protein sequence ID" value="KAI5342746.1"/>
    <property type="molecule type" value="Genomic_DNA"/>
</dbReference>
<sequence>MGGDEIRADLEASDALSCQEKERDFDTSLLSKCYELTPVKTSNSCQERDFNISLLFKSYFVSQYPIPARRGVNGQVIII</sequence>
<evidence type="ECO:0000313" key="1">
    <source>
        <dbReference type="EMBL" id="KAI5342746.1"/>
    </source>
</evidence>
<accession>A0AAD4WGJ1</accession>
<proteinExistence type="predicted"/>